<protein>
    <submittedName>
        <fullName evidence="8">Uncharacterized protein</fullName>
    </submittedName>
</protein>
<dbReference type="Pfam" id="PF01477">
    <property type="entry name" value="PLAT"/>
    <property type="match status" value="1"/>
</dbReference>
<dbReference type="GO" id="GO:0016702">
    <property type="term" value="F:oxidoreductase activity, acting on single donors with incorporation of molecular oxygen, incorporation of two atoms of oxygen"/>
    <property type="evidence" value="ECO:0007669"/>
    <property type="project" value="InterPro"/>
</dbReference>
<dbReference type="SUPFAM" id="SSF48484">
    <property type="entry name" value="Lipoxigenase"/>
    <property type="match status" value="1"/>
</dbReference>
<accession>A0A913YYN2</accession>
<dbReference type="InterPro" id="IPR020834">
    <property type="entry name" value="LipOase_CS"/>
</dbReference>
<evidence type="ECO:0000256" key="3">
    <source>
        <dbReference type="ARBA" id="ARBA00023002"/>
    </source>
</evidence>
<dbReference type="InterPro" id="IPR013819">
    <property type="entry name" value="LipOase_C"/>
</dbReference>
<dbReference type="OrthoDB" id="407298at2759"/>
<organism evidence="8 9">
    <name type="scientific">Patiria miniata</name>
    <name type="common">Bat star</name>
    <name type="synonym">Asterina miniata</name>
    <dbReference type="NCBI Taxonomy" id="46514"/>
    <lineage>
        <taxon>Eukaryota</taxon>
        <taxon>Metazoa</taxon>
        <taxon>Echinodermata</taxon>
        <taxon>Eleutherozoa</taxon>
        <taxon>Asterozoa</taxon>
        <taxon>Asteroidea</taxon>
        <taxon>Valvatacea</taxon>
        <taxon>Valvatida</taxon>
        <taxon>Asterinidae</taxon>
        <taxon>Patiria</taxon>
    </lineage>
</organism>
<dbReference type="Pfam" id="PF00305">
    <property type="entry name" value="Lipoxygenase"/>
    <property type="match status" value="1"/>
</dbReference>
<dbReference type="EnsemblMetazoa" id="XM_038188569.1">
    <property type="protein sequence ID" value="XP_038044497.1"/>
    <property type="gene ID" value="LOC119719205"/>
</dbReference>
<proteinExistence type="predicted"/>
<evidence type="ECO:0000313" key="8">
    <source>
        <dbReference type="EnsemblMetazoa" id="XP_038044497.1"/>
    </source>
</evidence>
<dbReference type="AlphaFoldDB" id="A0A913YYN2"/>
<feature type="domain" description="Lipoxygenase" evidence="7">
    <location>
        <begin position="159"/>
        <end position="703"/>
    </location>
</feature>
<dbReference type="InterPro" id="IPR036392">
    <property type="entry name" value="PLAT/LH2_dom_sf"/>
</dbReference>
<keyword evidence="4" id="KW-0443">Lipid metabolism</keyword>
<dbReference type="PROSITE" id="PS00081">
    <property type="entry name" value="LIPOXYGENASE_2"/>
    <property type="match status" value="1"/>
</dbReference>
<evidence type="ECO:0000256" key="4">
    <source>
        <dbReference type="ARBA" id="ARBA00023098"/>
    </source>
</evidence>
<dbReference type="Gene3D" id="1.20.245.10">
    <property type="entry name" value="Lipoxygenase-1, Domain 5"/>
    <property type="match status" value="1"/>
</dbReference>
<keyword evidence="9" id="KW-1185">Reference proteome</keyword>
<evidence type="ECO:0000259" key="6">
    <source>
        <dbReference type="PROSITE" id="PS50095"/>
    </source>
</evidence>
<name>A0A913YYN2_PATMI</name>
<keyword evidence="2" id="KW-0223">Dioxygenase</keyword>
<dbReference type="PANTHER" id="PTHR11771">
    <property type="entry name" value="LIPOXYGENASE"/>
    <property type="match status" value="1"/>
</dbReference>
<dbReference type="PRINTS" id="PR00087">
    <property type="entry name" value="LIPOXYGENASE"/>
</dbReference>
<evidence type="ECO:0000256" key="5">
    <source>
        <dbReference type="PROSITE-ProRule" id="PRU00152"/>
    </source>
</evidence>
<dbReference type="SUPFAM" id="SSF49723">
    <property type="entry name" value="Lipase/lipooxygenase domain (PLAT/LH2 domain)"/>
    <property type="match status" value="1"/>
</dbReference>
<dbReference type="Gene3D" id="2.40.180.10">
    <property type="entry name" value="Catalase core domain"/>
    <property type="match status" value="1"/>
</dbReference>
<evidence type="ECO:0000256" key="1">
    <source>
        <dbReference type="ARBA" id="ARBA00022723"/>
    </source>
</evidence>
<evidence type="ECO:0000259" key="7">
    <source>
        <dbReference type="PROSITE" id="PS51393"/>
    </source>
</evidence>
<dbReference type="GO" id="GO:0046872">
    <property type="term" value="F:metal ion binding"/>
    <property type="evidence" value="ECO:0007669"/>
    <property type="project" value="UniProtKB-KW"/>
</dbReference>
<dbReference type="InterPro" id="IPR000907">
    <property type="entry name" value="LipOase"/>
</dbReference>
<dbReference type="Proteomes" id="UP000887568">
    <property type="component" value="Unplaced"/>
</dbReference>
<dbReference type="PROSITE" id="PS51393">
    <property type="entry name" value="LIPOXYGENASE_3"/>
    <property type="match status" value="1"/>
</dbReference>
<dbReference type="SMART" id="SM00308">
    <property type="entry name" value="LH2"/>
    <property type="match status" value="1"/>
</dbReference>
<dbReference type="RefSeq" id="XP_038044497.1">
    <property type="nucleotide sequence ID" value="XM_038188569.1"/>
</dbReference>
<evidence type="ECO:0000313" key="9">
    <source>
        <dbReference type="Proteomes" id="UP000887568"/>
    </source>
</evidence>
<comment type="caution">
    <text evidence="5">Lacks conserved residue(s) required for the propagation of feature annotation.</text>
</comment>
<keyword evidence="3" id="KW-0560">Oxidoreductase</keyword>
<reference evidence="8" key="1">
    <citation type="submission" date="2022-11" db="UniProtKB">
        <authorList>
            <consortium name="EnsemblMetazoa"/>
        </authorList>
    </citation>
    <scope>IDENTIFICATION</scope>
</reference>
<dbReference type="PROSITE" id="PS50095">
    <property type="entry name" value="PLAT"/>
    <property type="match status" value="1"/>
</dbReference>
<dbReference type="GO" id="GO:0034440">
    <property type="term" value="P:lipid oxidation"/>
    <property type="evidence" value="ECO:0007669"/>
    <property type="project" value="InterPro"/>
</dbReference>
<dbReference type="InterPro" id="IPR001024">
    <property type="entry name" value="PLAT/LH2_dom"/>
</dbReference>
<dbReference type="InterPro" id="IPR036226">
    <property type="entry name" value="LipOase_C_sf"/>
</dbReference>
<dbReference type="GeneID" id="119719205"/>
<keyword evidence="1" id="KW-0479">Metal-binding</keyword>
<evidence type="ECO:0000256" key="2">
    <source>
        <dbReference type="ARBA" id="ARBA00022964"/>
    </source>
</evidence>
<dbReference type="Gene3D" id="3.10.450.60">
    <property type="match status" value="1"/>
</dbReference>
<sequence length="703" mass="79987">MSCFTACCRGGSSTDDTDGETGVKLMEGKSDDNLAGTHSKYTILVKTGDRKGAGTDANIFIILHNENQVASKEIKLDKLFRDDFERGKTDEFKTKLPAEFGAVAKIELWRDESGAFDPWYLEKIDIFEVPKEGDKKGPYVFPVHRWIPAKKRVMFHQFDSMLPQNDPLKDTQRKEEMQEIRETYKFTSQAPEAGLPCQVAALPSDEKFSFDYLFDIAKRKANLLLQSKLSKIFTGKWESLDDLSNVYHGKFPKPAGMHMWRSDIEFGLQRLIRCNPTQLKLFTEVPEKFGVTDELVAPFLEGMTIQEAIEKKKLYYVDYEILLKLPVKQGTPVVSPIGLFFVDKDKHLIPVALQLEQQKAPDNPIFVPSDPEYTWLLAKMWFNFADASYHQSATHLGLTHLAMESVAATMHYSLSPSHPLFRLLAPHFLFLMAINSRGLALLISVDGWVDKTMNIGRDGMFDLIGRAFKKWRLNVEGTLPNDLKNRGVDDTEALPNYHYRDDALLIYDAMKKYVTEVVEAHYETPEMIVEDYELQEWGRLMNTPQDEGGVGVQGVPADGKFATVEDVISTITPIMFTCSVSHGVANFSQYDDYAFPPHYPAGMRMPPPTDKSPRTEKDILDNLPDKNVTVDVMTVTRLLSEKATKSLGDFEVQYGFCPIAVKALEEFRKELKHIGIMIDERNRYREFPYDYCHPNEVPNAISI</sequence>
<feature type="domain" description="PLAT" evidence="6">
    <location>
        <begin position="39"/>
        <end position="161"/>
    </location>
</feature>